<dbReference type="AlphaFoldDB" id="A0A179BN32"/>
<proteinExistence type="predicted"/>
<dbReference type="GO" id="GO:0007165">
    <property type="term" value="P:signal transduction"/>
    <property type="evidence" value="ECO:0007669"/>
    <property type="project" value="InterPro"/>
</dbReference>
<dbReference type="PANTHER" id="PTHR22617:SF23">
    <property type="entry name" value="CHEMOTAXIS PROTEIN CHEW"/>
    <property type="match status" value="1"/>
</dbReference>
<evidence type="ECO:0000313" key="2">
    <source>
        <dbReference type="EMBL" id="OAP93167.1"/>
    </source>
</evidence>
<comment type="caution">
    <text evidence="2">The sequence shown here is derived from an EMBL/GenBank/DDBJ whole genome shotgun (WGS) entry which is preliminary data.</text>
</comment>
<dbReference type="InterPro" id="IPR039315">
    <property type="entry name" value="CheW"/>
</dbReference>
<dbReference type="InterPro" id="IPR002545">
    <property type="entry name" value="CheW-lke_dom"/>
</dbReference>
<dbReference type="Gene3D" id="2.30.30.40">
    <property type="entry name" value="SH3 Domains"/>
    <property type="match status" value="1"/>
</dbReference>
<accession>A0A179BN32</accession>
<dbReference type="PANTHER" id="PTHR22617">
    <property type="entry name" value="CHEMOTAXIS SENSOR HISTIDINE KINASE-RELATED"/>
    <property type="match status" value="1"/>
</dbReference>
<sequence>MASISKNRDGRTSLEIIAFQLHGQSFCIETTSIREIRGWAASTPIPHAPPEMVGIINLRGVVIPTIDLCRKLGMPSSEATERSAIVVAEVHGKPIGLMVDQVTDMLSINADDLQQAPEIVSSPDRSYCEGIITHQSGMICFLSLTRMFTDDDEALAA</sequence>
<dbReference type="PROSITE" id="PS50851">
    <property type="entry name" value="CHEW"/>
    <property type="match status" value="1"/>
</dbReference>
<name>A0A179BN32_RHILE</name>
<dbReference type="InterPro" id="IPR036061">
    <property type="entry name" value="CheW-like_dom_sf"/>
</dbReference>
<dbReference type="GO" id="GO:0006935">
    <property type="term" value="P:chemotaxis"/>
    <property type="evidence" value="ECO:0007669"/>
    <property type="project" value="InterPro"/>
</dbReference>
<dbReference type="SUPFAM" id="SSF50341">
    <property type="entry name" value="CheW-like"/>
    <property type="match status" value="1"/>
</dbReference>
<dbReference type="GO" id="GO:0005829">
    <property type="term" value="C:cytosol"/>
    <property type="evidence" value="ECO:0007669"/>
    <property type="project" value="TreeGrafter"/>
</dbReference>
<organism evidence="2">
    <name type="scientific">Rhizobium leguminosarum</name>
    <dbReference type="NCBI Taxonomy" id="384"/>
    <lineage>
        <taxon>Bacteria</taxon>
        <taxon>Pseudomonadati</taxon>
        <taxon>Pseudomonadota</taxon>
        <taxon>Alphaproteobacteria</taxon>
        <taxon>Hyphomicrobiales</taxon>
        <taxon>Rhizobiaceae</taxon>
        <taxon>Rhizobium/Agrobacterium group</taxon>
        <taxon>Rhizobium</taxon>
    </lineage>
</organism>
<dbReference type="Pfam" id="PF01584">
    <property type="entry name" value="CheW"/>
    <property type="match status" value="1"/>
</dbReference>
<evidence type="ECO:0000259" key="1">
    <source>
        <dbReference type="PROSITE" id="PS50851"/>
    </source>
</evidence>
<gene>
    <name evidence="2" type="ORF">A4U53_25165</name>
</gene>
<feature type="domain" description="CheW-like" evidence="1">
    <location>
        <begin position="13"/>
        <end position="153"/>
    </location>
</feature>
<dbReference type="EMBL" id="LWBS01000294">
    <property type="protein sequence ID" value="OAP93167.1"/>
    <property type="molecule type" value="Genomic_DNA"/>
</dbReference>
<protein>
    <submittedName>
        <fullName evidence="2">Chemotaxis protein CheW</fullName>
    </submittedName>
</protein>
<dbReference type="SMART" id="SM00260">
    <property type="entry name" value="CheW"/>
    <property type="match status" value="1"/>
</dbReference>
<reference evidence="2" key="1">
    <citation type="submission" date="2016-04" db="EMBL/GenBank/DDBJ databases">
        <title>Fast-growing isolate from the root nodules of Vavilovia formosa.</title>
        <authorList>
            <person name="Kimeklis A."/>
            <person name="Safronova V."/>
            <person name="Belimov A."/>
            <person name="Andronov E."/>
        </authorList>
    </citation>
    <scope>NUCLEOTIDE SEQUENCE [LARGE SCALE GENOMIC DNA]</scope>
    <source>
        <strain evidence="2">Vaf-46</strain>
    </source>
</reference>
<dbReference type="Gene3D" id="2.40.50.180">
    <property type="entry name" value="CheA-289, Domain 4"/>
    <property type="match status" value="1"/>
</dbReference>